<proteinExistence type="inferred from homology"/>
<dbReference type="SUPFAM" id="SSF49562">
    <property type="entry name" value="C2 domain (Calcium/lipid-binding domain, CaLB)"/>
    <property type="match status" value="1"/>
</dbReference>
<evidence type="ECO:0000259" key="7">
    <source>
        <dbReference type="Pfam" id="PF18111"/>
    </source>
</evidence>
<evidence type="ECO:0000256" key="4">
    <source>
        <dbReference type="ARBA" id="ARBA00023069"/>
    </source>
</evidence>
<accession>A0A8K0GCT2</accession>
<evidence type="ECO:0000256" key="5">
    <source>
        <dbReference type="ARBA" id="ARBA00023273"/>
    </source>
</evidence>
<evidence type="ECO:0000256" key="3">
    <source>
        <dbReference type="ARBA" id="ARBA00023054"/>
    </source>
</evidence>
<dbReference type="Gene3D" id="2.60.40.150">
    <property type="entry name" value="C2 domain"/>
    <property type="match status" value="2"/>
</dbReference>
<evidence type="ECO:0000259" key="6">
    <source>
        <dbReference type="Pfam" id="PF11618"/>
    </source>
</evidence>
<dbReference type="Pfam" id="PF18111">
    <property type="entry name" value="RPGR1_C"/>
    <property type="match status" value="1"/>
</dbReference>
<dbReference type="InterPro" id="IPR021656">
    <property type="entry name" value="C2-C2_1"/>
</dbReference>
<comment type="similarity">
    <text evidence="2">Belongs to the RPGRIP1 family.</text>
</comment>
<comment type="subcellular location">
    <subcellularLocation>
        <location evidence="1">Cell projection</location>
        <location evidence="1">Cilium</location>
    </subcellularLocation>
</comment>
<reference evidence="8" key="1">
    <citation type="submission" date="2019-08" db="EMBL/GenBank/DDBJ databases">
        <title>The genome of the North American firefly Photinus pyralis.</title>
        <authorList>
            <consortium name="Photinus pyralis genome working group"/>
            <person name="Fallon T.R."/>
            <person name="Sander Lower S.E."/>
            <person name="Weng J.-K."/>
        </authorList>
    </citation>
    <scope>NUCLEOTIDE SEQUENCE</scope>
    <source>
        <strain evidence="8">TRF0915ILg1</strain>
        <tissue evidence="8">Whole body</tissue>
    </source>
</reference>
<sequence length="582" mass="66378">MNNEKKPSKYEQGSIRHASTPTANYIITPRSLVCPGQLSRNVSKQWSLNPSLRVHQKDSSKSSIKTPKMVIPPQVQTATPKSALVVSPTQGIFEIHLKYLDLSDIALERISSQFEGETPIIRISWKFFSFERSTIPMTNSVDSHYQIESSVLYKVDINENFFEYALTRDLSLELYARGKSKEAYLARGELKLNDVLDYPLNELYAYVDLCDVDKALVLSNTGIAIVYGTLALWFRLSCDMDVLSIYLNRAGHVYYSASTSNAADKMMPGGPGRRKSSVMTLLRNPDQRQFSTTSRRTSLIFHLPEEIYEETESVNSLEPTESEMESFKEALDLVLSRNKALRTTQSEISNELHDRARWLHEESNWKRTLQEYAILCGRDPADVEWRQWRDAETADVKLRKYTSQTIIYKPEVIISIEYLKLYKNSPPMLNEKLKKFYVEFSFLHYNGIDMECPFSLPKSSESGKMVFNFSKHFYIDSKTNHKDANSLAQAVKGGGEIKFVVVGEPEQETHVPLCCEEVSSCSLNLLELVQLETNFMSDSLALYDTKDDTIEIGFLRVHINGILAMRRCALQILAPPGYSILE</sequence>
<dbReference type="InterPro" id="IPR035892">
    <property type="entry name" value="C2_domain_sf"/>
</dbReference>
<dbReference type="GO" id="GO:0005856">
    <property type="term" value="C:cytoskeleton"/>
    <property type="evidence" value="ECO:0007669"/>
    <property type="project" value="UniProtKB-ARBA"/>
</dbReference>
<dbReference type="InterPro" id="IPR031139">
    <property type="entry name" value="RPGRIP1_fam"/>
</dbReference>
<dbReference type="EMBL" id="VTPC01002484">
    <property type="protein sequence ID" value="KAF2899970.1"/>
    <property type="molecule type" value="Genomic_DNA"/>
</dbReference>
<evidence type="ECO:0000313" key="9">
    <source>
        <dbReference type="Proteomes" id="UP000801492"/>
    </source>
</evidence>
<name>A0A8K0GCT2_IGNLU</name>
<dbReference type="GO" id="GO:0005929">
    <property type="term" value="C:cilium"/>
    <property type="evidence" value="ECO:0007669"/>
    <property type="project" value="UniProtKB-SubCell"/>
</dbReference>
<keyword evidence="9" id="KW-1185">Reference proteome</keyword>
<protein>
    <submittedName>
        <fullName evidence="8">Uncharacterized protein</fullName>
    </submittedName>
</protein>
<dbReference type="Proteomes" id="UP000801492">
    <property type="component" value="Unassembled WGS sequence"/>
</dbReference>
<dbReference type="InterPro" id="IPR041091">
    <property type="entry name" value="RPGRIP1_C"/>
</dbReference>
<dbReference type="OrthoDB" id="2133912at2759"/>
<dbReference type="PANTHER" id="PTHR14240:SF5">
    <property type="entry name" value="RPGRIP1 C-TERMINAL DOMAIN-CONTAINING PROTEIN"/>
    <property type="match status" value="1"/>
</dbReference>
<keyword evidence="5" id="KW-0966">Cell projection</keyword>
<evidence type="ECO:0000313" key="8">
    <source>
        <dbReference type="EMBL" id="KAF2899970.1"/>
    </source>
</evidence>
<evidence type="ECO:0000256" key="2">
    <source>
        <dbReference type="ARBA" id="ARBA00006042"/>
    </source>
</evidence>
<dbReference type="PANTHER" id="PTHR14240">
    <property type="entry name" value="RETINITIS PIGMENTOSA GTPASE REGULATOR-INTERACTING PROTEIN"/>
    <property type="match status" value="1"/>
</dbReference>
<feature type="domain" description="RPGRIP1 C-terminal" evidence="7">
    <location>
        <begin position="411"/>
        <end position="569"/>
    </location>
</feature>
<organism evidence="8 9">
    <name type="scientific">Ignelater luminosus</name>
    <name type="common">Cucubano</name>
    <name type="synonym">Pyrophorus luminosus</name>
    <dbReference type="NCBI Taxonomy" id="2038154"/>
    <lineage>
        <taxon>Eukaryota</taxon>
        <taxon>Metazoa</taxon>
        <taxon>Ecdysozoa</taxon>
        <taxon>Arthropoda</taxon>
        <taxon>Hexapoda</taxon>
        <taxon>Insecta</taxon>
        <taxon>Pterygota</taxon>
        <taxon>Neoptera</taxon>
        <taxon>Endopterygota</taxon>
        <taxon>Coleoptera</taxon>
        <taxon>Polyphaga</taxon>
        <taxon>Elateriformia</taxon>
        <taxon>Elateroidea</taxon>
        <taxon>Elateridae</taxon>
        <taxon>Agrypninae</taxon>
        <taxon>Pyrophorini</taxon>
        <taxon>Ignelater</taxon>
    </lineage>
</organism>
<comment type="caution">
    <text evidence="8">The sequence shown here is derived from an EMBL/GenBank/DDBJ whole genome shotgun (WGS) entry which is preliminary data.</text>
</comment>
<keyword evidence="4" id="KW-0969">Cilium</keyword>
<dbReference type="Pfam" id="PF11618">
    <property type="entry name" value="C2-C2_1"/>
    <property type="match status" value="1"/>
</dbReference>
<keyword evidence="3" id="KW-0175">Coiled coil</keyword>
<evidence type="ECO:0000256" key="1">
    <source>
        <dbReference type="ARBA" id="ARBA00004138"/>
    </source>
</evidence>
<dbReference type="AlphaFoldDB" id="A0A8K0GCT2"/>
<gene>
    <name evidence="8" type="ORF">ILUMI_06217</name>
</gene>
<feature type="domain" description="RPGR-interacting protein 1 first C2" evidence="6">
    <location>
        <begin position="87"/>
        <end position="237"/>
    </location>
</feature>